<dbReference type="InterPro" id="IPR036380">
    <property type="entry name" value="Isochorismatase-like_sf"/>
</dbReference>
<keyword evidence="10" id="KW-1185">Reference proteome</keyword>
<dbReference type="STRING" id="1330021.A0A367LC57"/>
<reference evidence="9 10" key="1">
    <citation type="journal article" date="2015" name="BMC Genomics">
        <title>Insights from the genome of Ophiocordyceps polyrhachis-furcata to pathogenicity and host specificity in insect fungi.</title>
        <authorList>
            <person name="Wichadakul D."/>
            <person name="Kobmoo N."/>
            <person name="Ingsriswang S."/>
            <person name="Tangphatsornruang S."/>
            <person name="Chantasingh D."/>
            <person name="Luangsa-ard J.J."/>
            <person name="Eurwilaichitr L."/>
        </authorList>
    </citation>
    <scope>NUCLEOTIDE SEQUENCE [LARGE SCALE GENOMIC DNA]</scope>
    <source>
        <strain evidence="9 10">BCC 54312</strain>
    </source>
</reference>
<gene>
    <name evidence="9" type="ORF">L249_0671</name>
</gene>
<evidence type="ECO:0000259" key="8">
    <source>
        <dbReference type="Pfam" id="PF00857"/>
    </source>
</evidence>
<comment type="pathway">
    <text evidence="5">Cofactor biosynthesis; nicotinate biosynthesis; nicotinate from nicotinamide: step 1/1.</text>
</comment>
<dbReference type="PANTHER" id="PTHR11080">
    <property type="entry name" value="PYRAZINAMIDASE/NICOTINAMIDASE"/>
    <property type="match status" value="1"/>
</dbReference>
<evidence type="ECO:0000256" key="3">
    <source>
        <dbReference type="ARBA" id="ARBA00022723"/>
    </source>
</evidence>
<dbReference type="Gene3D" id="3.40.50.850">
    <property type="entry name" value="Isochorismatase-like"/>
    <property type="match status" value="1"/>
</dbReference>
<keyword evidence="3" id="KW-0479">Metal-binding</keyword>
<dbReference type="EMBL" id="LKCN02000007">
    <property type="protein sequence ID" value="RCI12018.1"/>
    <property type="molecule type" value="Genomic_DNA"/>
</dbReference>
<dbReference type="AlphaFoldDB" id="A0A367LC57"/>
<dbReference type="GO" id="GO:0008936">
    <property type="term" value="F:nicotinamidase activity"/>
    <property type="evidence" value="ECO:0007669"/>
    <property type="project" value="UniProtKB-EC"/>
</dbReference>
<sequence>MTTSPSSPPFTPALIIVDFQQDFCPPDGALAVPDGTSIADPINSLLTLPFALRFATRDWHPPDHISFVTNHLPNKDSSLPPSEIRIHHPDDPDRSYVNSLWPPHCIQNTPGAQIVPILNQSSIDAVFDKGCDPRFEMYSAFYDPFRICDSGLAARLASAAVTHVYVVGLAADYCVAATAKHASELGFVTYIVNEATRPFYPHRWPDPDLAASGVSIVSIQGPEVAKVKAISS</sequence>
<evidence type="ECO:0000256" key="6">
    <source>
        <dbReference type="ARBA" id="ARBA00039017"/>
    </source>
</evidence>
<dbReference type="PANTHER" id="PTHR11080:SF2">
    <property type="entry name" value="LD05707P"/>
    <property type="match status" value="1"/>
</dbReference>
<evidence type="ECO:0000256" key="2">
    <source>
        <dbReference type="ARBA" id="ARBA00022642"/>
    </source>
</evidence>
<dbReference type="GO" id="GO:0046872">
    <property type="term" value="F:metal ion binding"/>
    <property type="evidence" value="ECO:0007669"/>
    <property type="project" value="UniProtKB-KW"/>
</dbReference>
<evidence type="ECO:0000256" key="1">
    <source>
        <dbReference type="ARBA" id="ARBA00006336"/>
    </source>
</evidence>
<dbReference type="InterPro" id="IPR000868">
    <property type="entry name" value="Isochorismatase-like_dom"/>
</dbReference>
<name>A0A367LC57_9HYPO</name>
<protein>
    <recommendedName>
        <fullName evidence="6">nicotinamidase</fullName>
        <ecNumber evidence="6">3.5.1.19</ecNumber>
    </recommendedName>
    <alternativeName>
        <fullName evidence="7">Nicotinamide deamidase</fullName>
    </alternativeName>
</protein>
<dbReference type="InterPro" id="IPR052347">
    <property type="entry name" value="Isochorismatase_Nicotinamidase"/>
</dbReference>
<proteinExistence type="inferred from homology"/>
<comment type="similarity">
    <text evidence="1">Belongs to the isochorismatase family.</text>
</comment>
<evidence type="ECO:0000256" key="7">
    <source>
        <dbReference type="ARBA" id="ARBA00043224"/>
    </source>
</evidence>
<evidence type="ECO:0000313" key="9">
    <source>
        <dbReference type="EMBL" id="RCI12018.1"/>
    </source>
</evidence>
<evidence type="ECO:0000256" key="4">
    <source>
        <dbReference type="ARBA" id="ARBA00022801"/>
    </source>
</evidence>
<dbReference type="SUPFAM" id="SSF52499">
    <property type="entry name" value="Isochorismatase-like hydrolases"/>
    <property type="match status" value="1"/>
</dbReference>
<dbReference type="EC" id="3.5.1.19" evidence="6"/>
<dbReference type="OrthoDB" id="3341310at2759"/>
<feature type="domain" description="Isochorismatase-like" evidence="8">
    <location>
        <begin position="13"/>
        <end position="196"/>
    </location>
</feature>
<organism evidence="9 10">
    <name type="scientific">Ophiocordyceps polyrhachis-furcata BCC 54312</name>
    <dbReference type="NCBI Taxonomy" id="1330021"/>
    <lineage>
        <taxon>Eukaryota</taxon>
        <taxon>Fungi</taxon>
        <taxon>Dikarya</taxon>
        <taxon>Ascomycota</taxon>
        <taxon>Pezizomycotina</taxon>
        <taxon>Sordariomycetes</taxon>
        <taxon>Hypocreomycetidae</taxon>
        <taxon>Hypocreales</taxon>
        <taxon>Ophiocordycipitaceae</taxon>
        <taxon>Ophiocordyceps</taxon>
    </lineage>
</organism>
<accession>A0A367LC57</accession>
<keyword evidence="2" id="KW-0662">Pyridine nucleotide biosynthesis</keyword>
<evidence type="ECO:0000313" key="10">
    <source>
        <dbReference type="Proteomes" id="UP000253664"/>
    </source>
</evidence>
<comment type="caution">
    <text evidence="9">The sequence shown here is derived from an EMBL/GenBank/DDBJ whole genome shotgun (WGS) entry which is preliminary data.</text>
</comment>
<dbReference type="Proteomes" id="UP000253664">
    <property type="component" value="Unassembled WGS sequence"/>
</dbReference>
<evidence type="ECO:0000256" key="5">
    <source>
        <dbReference type="ARBA" id="ARBA00037900"/>
    </source>
</evidence>
<keyword evidence="4" id="KW-0378">Hydrolase</keyword>
<dbReference type="GO" id="GO:0019363">
    <property type="term" value="P:pyridine nucleotide biosynthetic process"/>
    <property type="evidence" value="ECO:0007669"/>
    <property type="project" value="UniProtKB-KW"/>
</dbReference>
<dbReference type="Pfam" id="PF00857">
    <property type="entry name" value="Isochorismatase"/>
    <property type="match status" value="1"/>
</dbReference>